<gene>
    <name evidence="2" type="ORF">G3436_24360</name>
</gene>
<name>A0A6B3P3Y7_9PSED</name>
<evidence type="ECO:0000313" key="3">
    <source>
        <dbReference type="Proteomes" id="UP000482634"/>
    </source>
</evidence>
<dbReference type="AlphaFoldDB" id="A0A6B3P3Y7"/>
<dbReference type="Proteomes" id="UP000482634">
    <property type="component" value="Unassembled WGS sequence"/>
</dbReference>
<reference evidence="2 3" key="1">
    <citation type="submission" date="2020-02" db="EMBL/GenBank/DDBJ databases">
        <title>Broccoli isolated Pseudomonas sp.</title>
        <authorList>
            <person name="Fujikawa T."/>
            <person name="Sawada H."/>
        </authorList>
    </citation>
    <scope>NUCLEOTIDE SEQUENCE [LARGE SCALE GENOMIC DNA]</scope>
    <source>
        <strain evidence="2 3">MAFF212427</strain>
    </source>
</reference>
<accession>A0A6B3P3Y7</accession>
<dbReference type="EMBL" id="JAAHBU010000461">
    <property type="protein sequence ID" value="NER66414.1"/>
    <property type="molecule type" value="Genomic_DNA"/>
</dbReference>
<dbReference type="RefSeq" id="WP_163950433.1">
    <property type="nucleotide sequence ID" value="NZ_JAAHBU010000461.1"/>
</dbReference>
<proteinExistence type="predicted"/>
<feature type="transmembrane region" description="Helical" evidence="1">
    <location>
        <begin position="449"/>
        <end position="470"/>
    </location>
</feature>
<sequence>MSFFKGKFDSIGSKLADAVASSKDALSEVADKTVDYSRRLSDGASELYDSTREKVGEVVESTANSNVVVSSREQLALLSDGTKEKYVAFSASTSAYYYSSAERMKGYAAFSTEKVSSYFSKTFEVDKETDQIVTEIRGRLPVRPKDVDDIFTQAKQEALRRAIAAFCLAPVMSGLDQANEAKYSNLSQEYKDFKKANNLHDNANFAALDKQRDQAKFAPGRREIGTPAFSRLDNGYDSSDANRLDPYATDIEHIIPKSGIYNDFLLRVATDDDGIIECMNFGENLIFADQSLNRSKSDIDLKQYIAERGIRDADNPDQITFIIGADGREVTISEKDALAKYDKAQEQMAAMRLQALKEVGLSVASAGARMAAQQVVGVIVAETVDIFVDEIKDITQQGLITDQQGVMKGLEERRTQLAAKLNARFEQRKIMQQAKAAGIEGGVAGVLSAIPQILISMLVKLPALVLSIIRECTLSTVRCVRVMLSKAEDKYAKIAVVLFGAASTVMGLYVANALSKALMAVPLLSLFNHSVADVLTGVLVTAVPLAAIYVFDQNKAKFLFKASGKGEAVAALAHDPAPDAGVAQAQPA</sequence>
<keyword evidence="1" id="KW-0472">Membrane</keyword>
<protein>
    <submittedName>
        <fullName evidence="2">Uncharacterized protein</fullName>
    </submittedName>
</protein>
<keyword evidence="3" id="KW-1185">Reference proteome</keyword>
<evidence type="ECO:0000256" key="1">
    <source>
        <dbReference type="SAM" id="Phobius"/>
    </source>
</evidence>
<feature type="transmembrane region" description="Helical" evidence="1">
    <location>
        <begin position="531"/>
        <end position="551"/>
    </location>
</feature>
<keyword evidence="1" id="KW-1133">Transmembrane helix</keyword>
<organism evidence="2 3">
    <name type="scientific">Pseudomonas brassicae</name>
    <dbReference type="NCBI Taxonomy" id="2708063"/>
    <lineage>
        <taxon>Bacteria</taxon>
        <taxon>Pseudomonadati</taxon>
        <taxon>Pseudomonadota</taxon>
        <taxon>Gammaproteobacteria</taxon>
        <taxon>Pseudomonadales</taxon>
        <taxon>Pseudomonadaceae</taxon>
        <taxon>Pseudomonas</taxon>
    </lineage>
</organism>
<keyword evidence="1" id="KW-0812">Transmembrane</keyword>
<feature type="transmembrane region" description="Helical" evidence="1">
    <location>
        <begin position="491"/>
        <end position="511"/>
    </location>
</feature>
<comment type="caution">
    <text evidence="2">The sequence shown here is derived from an EMBL/GenBank/DDBJ whole genome shotgun (WGS) entry which is preliminary data.</text>
</comment>
<evidence type="ECO:0000313" key="2">
    <source>
        <dbReference type="EMBL" id="NER66414.1"/>
    </source>
</evidence>